<dbReference type="EMBL" id="FOOX01000016">
    <property type="protein sequence ID" value="SFH09335.1"/>
    <property type="molecule type" value="Genomic_DNA"/>
</dbReference>
<evidence type="ECO:0000313" key="3">
    <source>
        <dbReference type="Proteomes" id="UP000199337"/>
    </source>
</evidence>
<evidence type="ECO:0000313" key="2">
    <source>
        <dbReference type="EMBL" id="SFH09335.1"/>
    </source>
</evidence>
<dbReference type="OrthoDB" id="2425530at2"/>
<keyword evidence="1" id="KW-0812">Transmembrane</keyword>
<feature type="transmembrane region" description="Helical" evidence="1">
    <location>
        <begin position="99"/>
        <end position="119"/>
    </location>
</feature>
<keyword evidence="3" id="KW-1185">Reference proteome</keyword>
<evidence type="ECO:0000256" key="1">
    <source>
        <dbReference type="SAM" id="Phobius"/>
    </source>
</evidence>
<name>A0A1I2X754_9FIRM</name>
<dbReference type="RefSeq" id="WP_092473323.1">
    <property type="nucleotide sequence ID" value="NZ_FOOX01000016.1"/>
</dbReference>
<proteinExistence type="predicted"/>
<sequence length="232" mass="25201">MNKIIKTQPGEVRALKIVRKLLLVCGILSSLLYVATDIFAAMRWEGYSYTSQTVSELFAIGAPTRTLVVPLFLTYSILMIAFGLGVWGSAGRKRALRIVGSLLVGKEVLGFVGTLFAPIHLRGVEGTLTDTMHAIVTGVGVLFILLAIGFGATAFGKRFRLYSIGTILILFMFGALAGLDGPRLAANLPTPWMGVWERINIFGYMLWVVVLAIALLRAQVERLQGVDTVKGK</sequence>
<gene>
    <name evidence="2" type="ORF">SAMN05660649_03821</name>
</gene>
<dbReference type="AlphaFoldDB" id="A0A1I2X754"/>
<dbReference type="Proteomes" id="UP000199337">
    <property type="component" value="Unassembled WGS sequence"/>
</dbReference>
<feature type="transmembrane region" description="Helical" evidence="1">
    <location>
        <begin position="21"/>
        <end position="42"/>
    </location>
</feature>
<keyword evidence="1" id="KW-1133">Transmembrane helix</keyword>
<organism evidence="2 3">
    <name type="scientific">Desulfotruncus arcticus DSM 17038</name>
    <dbReference type="NCBI Taxonomy" id="1121424"/>
    <lineage>
        <taxon>Bacteria</taxon>
        <taxon>Bacillati</taxon>
        <taxon>Bacillota</taxon>
        <taxon>Clostridia</taxon>
        <taxon>Eubacteriales</taxon>
        <taxon>Desulfallaceae</taxon>
        <taxon>Desulfotruncus</taxon>
    </lineage>
</organism>
<keyword evidence="1" id="KW-0472">Membrane</keyword>
<reference evidence="3" key="1">
    <citation type="submission" date="2016-10" db="EMBL/GenBank/DDBJ databases">
        <authorList>
            <person name="Varghese N."/>
            <person name="Submissions S."/>
        </authorList>
    </citation>
    <scope>NUCLEOTIDE SEQUENCE [LARGE SCALE GENOMIC DNA]</scope>
    <source>
        <strain evidence="3">DSM 17038</strain>
    </source>
</reference>
<dbReference type="Pfam" id="PF06197">
    <property type="entry name" value="DUF998"/>
    <property type="match status" value="1"/>
</dbReference>
<feature type="transmembrane region" description="Helical" evidence="1">
    <location>
        <begin position="67"/>
        <end position="87"/>
    </location>
</feature>
<accession>A0A1I2X754</accession>
<feature type="transmembrane region" description="Helical" evidence="1">
    <location>
        <begin position="159"/>
        <end position="179"/>
    </location>
</feature>
<protein>
    <recommendedName>
        <fullName evidence="4">DUF998 domain-containing protein</fullName>
    </recommendedName>
</protein>
<dbReference type="STRING" id="341036.SAMN05660649_03821"/>
<evidence type="ECO:0008006" key="4">
    <source>
        <dbReference type="Google" id="ProtNLM"/>
    </source>
</evidence>
<feature type="transmembrane region" description="Helical" evidence="1">
    <location>
        <begin position="131"/>
        <end position="152"/>
    </location>
</feature>
<feature type="transmembrane region" description="Helical" evidence="1">
    <location>
        <begin position="199"/>
        <end position="216"/>
    </location>
</feature>
<dbReference type="InterPro" id="IPR009339">
    <property type="entry name" value="DUF998"/>
</dbReference>